<evidence type="ECO:0000313" key="1">
    <source>
        <dbReference type="EMBL" id="PWN06033.1"/>
    </source>
</evidence>
<dbReference type="OrthoDB" id="7403807at2"/>
<dbReference type="Proteomes" id="UP000245533">
    <property type="component" value="Unassembled WGS sequence"/>
</dbReference>
<keyword evidence="2" id="KW-1185">Reference proteome</keyword>
<dbReference type="RefSeq" id="WP_109647474.1">
    <property type="nucleotide sequence ID" value="NZ_QGGB01000008.1"/>
</dbReference>
<dbReference type="AlphaFoldDB" id="A0A316TN42"/>
<reference evidence="1 2" key="1">
    <citation type="submission" date="2018-05" db="EMBL/GenBank/DDBJ databases">
        <title>Rhodohalobacter halophilus gen. nov., sp. nov., a moderately halophilic member of the family Balneolaceae.</title>
        <authorList>
            <person name="Liu Z.-W."/>
        </authorList>
    </citation>
    <scope>NUCLEOTIDE SEQUENCE [LARGE SCALE GENOMIC DNA]</scope>
    <source>
        <strain evidence="1 2">8A47</strain>
    </source>
</reference>
<accession>A0A316TN42</accession>
<dbReference type="PROSITE" id="PS51257">
    <property type="entry name" value="PROKAR_LIPOPROTEIN"/>
    <property type="match status" value="1"/>
</dbReference>
<dbReference type="EMBL" id="QGGB01000008">
    <property type="protein sequence ID" value="PWN06033.1"/>
    <property type="molecule type" value="Genomic_DNA"/>
</dbReference>
<evidence type="ECO:0000313" key="2">
    <source>
        <dbReference type="Proteomes" id="UP000245533"/>
    </source>
</evidence>
<comment type="caution">
    <text evidence="1">The sequence shown here is derived from an EMBL/GenBank/DDBJ whole genome shotgun (WGS) entry which is preliminary data.</text>
</comment>
<name>A0A316TN42_9BACT</name>
<proteinExistence type="predicted"/>
<gene>
    <name evidence="1" type="ORF">DDZ15_12705</name>
</gene>
<organism evidence="1 2">
    <name type="scientific">Rhodohalobacter mucosus</name>
    <dbReference type="NCBI Taxonomy" id="2079485"/>
    <lineage>
        <taxon>Bacteria</taxon>
        <taxon>Pseudomonadati</taxon>
        <taxon>Balneolota</taxon>
        <taxon>Balneolia</taxon>
        <taxon>Balneolales</taxon>
        <taxon>Balneolaceae</taxon>
        <taxon>Rhodohalobacter</taxon>
    </lineage>
</organism>
<sequence>MRKKVIPGILLIAFLCSCGDKAPADSDYLGKFNIETDLYFAHFDLKTDVDDAHSVAAVATMLADERFENVRYHAVTGAYGIQGGEYVPANDLFELAFGESWSDAHTDFDQALDEVSALAANVIQNGGKIWIAEGGQSDFSADVVREMRNRLPDTDIKNAVHIVQHADWNEEVTTAEDLAFVRDAASYHRIQDGNTVGNGTPGFRSDDVIDWRESIQDPRLISIWEKAIEIADTYNGVEDRYLNESIMKGGLDFSDTSETCWIFGFNDLEDSNAFFEEFSAI</sequence>
<protein>
    <submittedName>
        <fullName evidence="1">Uncharacterized protein</fullName>
    </submittedName>
</protein>